<dbReference type="AlphaFoldDB" id="S0DFD5"/>
<sequence length="148" mass="16625">MFMGLDYSVILISVMFVFSSMIFVGGYYIYIVVGLLLVSSMLALLMFLNGVLFFSFLFMLVYSGGMLLLIMYISAMLGDVEVKNTGGVHHYILGLYLFMMSSGYLSNYFEPEMIGVIFLSNSYYMMFGVLLLGISLIIVLGSLLKKYV</sequence>
<keyword evidence="1" id="KW-0472">Membrane</keyword>
<evidence type="ECO:0000313" key="2">
    <source>
        <dbReference type="EMBL" id="CCO25746.1"/>
    </source>
</evidence>
<geneLocation type="mitochondrion" evidence="2"/>
<dbReference type="EMBL" id="HF548556">
    <property type="protein sequence ID" value="CCO25746.1"/>
    <property type="molecule type" value="Genomic_DNA"/>
</dbReference>
<accession>S0DFD5</accession>
<keyword evidence="2" id="KW-0496">Mitochondrion</keyword>
<proteinExistence type="predicted"/>
<gene>
    <name evidence="2" type="primary">nad6</name>
</gene>
<feature type="transmembrane region" description="Helical" evidence="1">
    <location>
        <begin position="121"/>
        <end position="144"/>
    </location>
</feature>
<keyword evidence="1" id="KW-0812">Transmembrane</keyword>
<keyword evidence="1" id="KW-1133">Transmembrane helix</keyword>
<name>S0DFD5_POLMY</name>
<reference evidence="2" key="1">
    <citation type="journal article" date="2013" name="Genome Biol. Evol.">
        <title>Deep Sequencing of Mixed Total DNA without Barcodes Allows Efficient Assembly of Highly Plastic Ascidian Mitochondrial Genomes.</title>
        <authorList>
            <person name="Rubinstein N."/>
            <person name="Feldstein T."/>
            <person name="Shenkar N."/>
            <person name="Botero Castro F."/>
            <person name="Griggio F."/>
            <person name="Mastrototaro F."/>
            <person name="Delsuc F."/>
            <person name="Douzery E.J.P."/>
            <person name="Gissi C."/>
            <person name="Huchon D."/>
        </authorList>
    </citation>
    <scope>NUCLEOTIDE SEQUENCE</scope>
    <source>
        <tissue evidence="2">Gonad</tissue>
    </source>
</reference>
<protein>
    <submittedName>
        <fullName evidence="2">NADH dehydrogenase subunit 6</fullName>
    </submittedName>
</protein>
<feature type="transmembrane region" description="Helical" evidence="1">
    <location>
        <begin position="91"/>
        <end position="109"/>
    </location>
</feature>
<feature type="transmembrane region" description="Helical" evidence="1">
    <location>
        <begin position="42"/>
        <end position="70"/>
    </location>
</feature>
<organism evidence="2">
    <name type="scientific">Polycarpa mytiligera</name>
    <name type="common">Ascidian</name>
    <dbReference type="NCBI Taxonomy" id="569436"/>
    <lineage>
        <taxon>Eukaryota</taxon>
        <taxon>Metazoa</taxon>
        <taxon>Chordata</taxon>
        <taxon>Tunicata</taxon>
        <taxon>Ascidiacea</taxon>
        <taxon>Stolidobranchia</taxon>
        <taxon>Styelidae</taxon>
        <taxon>Polycarpa</taxon>
    </lineage>
</organism>
<feature type="transmembrane region" description="Helical" evidence="1">
    <location>
        <begin position="7"/>
        <end position="30"/>
    </location>
</feature>
<evidence type="ECO:0000256" key="1">
    <source>
        <dbReference type="SAM" id="Phobius"/>
    </source>
</evidence>